<dbReference type="GO" id="GO:0042597">
    <property type="term" value="C:periplasmic space"/>
    <property type="evidence" value="ECO:0007669"/>
    <property type="project" value="InterPro"/>
</dbReference>
<dbReference type="AlphaFoldDB" id="A0A6N6VIZ1"/>
<accession>A0A6N6VIZ1</accession>
<dbReference type="Pfam" id="PF07813">
    <property type="entry name" value="LTXXQ"/>
    <property type="match status" value="1"/>
</dbReference>
<dbReference type="InterPro" id="IPR012899">
    <property type="entry name" value="LTXXQ"/>
</dbReference>
<keyword evidence="3" id="KW-1185">Reference proteome</keyword>
<evidence type="ECO:0000313" key="3">
    <source>
        <dbReference type="Proteomes" id="UP000468901"/>
    </source>
</evidence>
<comment type="caution">
    <text evidence="2">The sequence shown here is derived from an EMBL/GenBank/DDBJ whole genome shotgun (WGS) entry which is preliminary data.</text>
</comment>
<dbReference type="Proteomes" id="UP000468901">
    <property type="component" value="Unassembled WGS sequence"/>
</dbReference>
<name>A0A6N6VIZ1_9HYPH</name>
<reference evidence="2 3" key="1">
    <citation type="submission" date="2019-09" db="EMBL/GenBank/DDBJ databases">
        <title>Parvibaculum sedimenti sp. nov., isolated from sediment.</title>
        <authorList>
            <person name="Wang Y."/>
        </authorList>
    </citation>
    <scope>NUCLEOTIDE SEQUENCE [LARGE SCALE GENOMIC DNA]</scope>
    <source>
        <strain evidence="2 3">HXT-9</strain>
    </source>
</reference>
<protein>
    <recommendedName>
        <fullName evidence="4">Spy/CpxP family protein refolding chaperone</fullName>
    </recommendedName>
</protein>
<gene>
    <name evidence="2" type="ORF">F2P47_08100</name>
</gene>
<evidence type="ECO:0000256" key="1">
    <source>
        <dbReference type="SAM" id="MobiDB-lite"/>
    </source>
</evidence>
<sequence length="188" mass="20052">MRPPASQHKVACAPKKEANMSLRAFVFIGLLALPGASVAIAQETPSPQQVRTSATMGSSPDSGMMMGGCDTTTYGASAADSANYGDSRIALLKSGLKITDAQEPVWNDYANALRATSEVMASMRKQMIGTFEQNDRSSMTVHDLHIDAMSSRLPALEALRPATIALYKALSDEQKKKADALLPAMECI</sequence>
<evidence type="ECO:0000313" key="2">
    <source>
        <dbReference type="EMBL" id="KAB7740481.1"/>
    </source>
</evidence>
<feature type="compositionally biased region" description="Polar residues" evidence="1">
    <location>
        <begin position="44"/>
        <end position="55"/>
    </location>
</feature>
<dbReference type="EMBL" id="WESC01000006">
    <property type="protein sequence ID" value="KAB7740481.1"/>
    <property type="molecule type" value="Genomic_DNA"/>
</dbReference>
<feature type="region of interest" description="Disordered" evidence="1">
    <location>
        <begin position="44"/>
        <end position="64"/>
    </location>
</feature>
<proteinExistence type="predicted"/>
<organism evidence="2 3">
    <name type="scientific">Parvibaculum sedimenti</name>
    <dbReference type="NCBI Taxonomy" id="2608632"/>
    <lineage>
        <taxon>Bacteria</taxon>
        <taxon>Pseudomonadati</taxon>
        <taxon>Pseudomonadota</taxon>
        <taxon>Alphaproteobacteria</taxon>
        <taxon>Hyphomicrobiales</taxon>
        <taxon>Parvibaculaceae</taxon>
        <taxon>Parvibaculum</taxon>
    </lineage>
</organism>
<evidence type="ECO:0008006" key="4">
    <source>
        <dbReference type="Google" id="ProtNLM"/>
    </source>
</evidence>